<evidence type="ECO:0000256" key="2">
    <source>
        <dbReference type="ARBA" id="ARBA00008685"/>
    </source>
</evidence>
<keyword evidence="4 9" id="KW-0812">Transmembrane</keyword>
<organism evidence="12 13">
    <name type="scientific">Cryptotermes secundus</name>
    <dbReference type="NCBI Taxonomy" id="105785"/>
    <lineage>
        <taxon>Eukaryota</taxon>
        <taxon>Metazoa</taxon>
        <taxon>Ecdysozoa</taxon>
        <taxon>Arthropoda</taxon>
        <taxon>Hexapoda</taxon>
        <taxon>Insecta</taxon>
        <taxon>Pterygota</taxon>
        <taxon>Neoptera</taxon>
        <taxon>Polyneoptera</taxon>
        <taxon>Dictyoptera</taxon>
        <taxon>Blattodea</taxon>
        <taxon>Blattoidea</taxon>
        <taxon>Termitoidae</taxon>
        <taxon>Kalotermitidae</taxon>
        <taxon>Cryptotermitinae</taxon>
        <taxon>Cryptotermes</taxon>
    </lineage>
</organism>
<dbReference type="PANTHER" id="PTHR42643:SF30">
    <property type="entry name" value="IONOTROPIC RECEPTOR 40A-RELATED"/>
    <property type="match status" value="1"/>
</dbReference>
<dbReference type="InterPro" id="IPR052192">
    <property type="entry name" value="Insect_Ionotropic_Sensory_Rcpt"/>
</dbReference>
<dbReference type="FunCoup" id="A0A2J7PQL1">
    <property type="interactions" value="87"/>
</dbReference>
<feature type="transmembrane region" description="Helical" evidence="9">
    <location>
        <begin position="442"/>
        <end position="465"/>
    </location>
</feature>
<feature type="signal peptide" evidence="10">
    <location>
        <begin position="1"/>
        <end position="22"/>
    </location>
</feature>
<feature type="transmembrane region" description="Helical" evidence="9">
    <location>
        <begin position="378"/>
        <end position="396"/>
    </location>
</feature>
<evidence type="ECO:0000256" key="3">
    <source>
        <dbReference type="ARBA" id="ARBA00022475"/>
    </source>
</evidence>
<dbReference type="SUPFAM" id="SSF53850">
    <property type="entry name" value="Periplasmic binding protein-like II"/>
    <property type="match status" value="1"/>
</dbReference>
<accession>A0A2J7PQL1</accession>
<reference evidence="12 13" key="1">
    <citation type="submission" date="2017-12" db="EMBL/GenBank/DDBJ databases">
        <title>Hemimetabolous genomes reveal molecular basis of termite eusociality.</title>
        <authorList>
            <person name="Harrison M.C."/>
            <person name="Jongepier E."/>
            <person name="Robertson H.M."/>
            <person name="Arning N."/>
            <person name="Bitard-Feildel T."/>
            <person name="Chao H."/>
            <person name="Childers C.P."/>
            <person name="Dinh H."/>
            <person name="Doddapaneni H."/>
            <person name="Dugan S."/>
            <person name="Gowin J."/>
            <person name="Greiner C."/>
            <person name="Han Y."/>
            <person name="Hu H."/>
            <person name="Hughes D.S.T."/>
            <person name="Huylmans A.-K."/>
            <person name="Kemena C."/>
            <person name="Kremer L.P.M."/>
            <person name="Lee S.L."/>
            <person name="Lopez-Ezquerra A."/>
            <person name="Mallet L."/>
            <person name="Monroy-Kuhn J.M."/>
            <person name="Moser A."/>
            <person name="Murali S.C."/>
            <person name="Muzny D.M."/>
            <person name="Otani S."/>
            <person name="Piulachs M.-D."/>
            <person name="Poelchau M."/>
            <person name="Qu J."/>
            <person name="Schaub F."/>
            <person name="Wada-Katsumata A."/>
            <person name="Worley K.C."/>
            <person name="Xie Q."/>
            <person name="Ylla G."/>
            <person name="Poulsen M."/>
            <person name="Gibbs R.A."/>
            <person name="Schal C."/>
            <person name="Richards S."/>
            <person name="Belles X."/>
            <person name="Korb J."/>
            <person name="Bornberg-Bauer E."/>
        </authorList>
    </citation>
    <scope>NUCLEOTIDE SEQUENCE [LARGE SCALE GENOMIC DNA]</scope>
    <source>
        <tissue evidence="12">Whole body</tissue>
    </source>
</reference>
<feature type="domain" description="Ionotropic glutamate receptor C-terminal" evidence="11">
    <location>
        <begin position="375"/>
        <end position="520"/>
    </location>
</feature>
<name>A0A2J7PQL1_9NEOP</name>
<evidence type="ECO:0000256" key="8">
    <source>
        <dbReference type="ARBA" id="ARBA00023180"/>
    </source>
</evidence>
<comment type="subcellular location">
    <subcellularLocation>
        <location evidence="1">Cell membrane</location>
        <topology evidence="1">Multi-pass membrane protein</topology>
    </subcellularLocation>
</comment>
<evidence type="ECO:0000313" key="13">
    <source>
        <dbReference type="Proteomes" id="UP000235965"/>
    </source>
</evidence>
<evidence type="ECO:0000256" key="9">
    <source>
        <dbReference type="SAM" id="Phobius"/>
    </source>
</evidence>
<dbReference type="InterPro" id="IPR001320">
    <property type="entry name" value="Iontro_rcpt_C"/>
</dbReference>
<dbReference type="AlphaFoldDB" id="A0A2J7PQL1"/>
<keyword evidence="13" id="KW-1185">Reference proteome</keyword>
<keyword evidence="8" id="KW-0325">Glycoprotein</keyword>
<evidence type="ECO:0000256" key="7">
    <source>
        <dbReference type="ARBA" id="ARBA00023170"/>
    </source>
</evidence>
<dbReference type="GO" id="GO:0050906">
    <property type="term" value="P:detection of stimulus involved in sensory perception"/>
    <property type="evidence" value="ECO:0007669"/>
    <property type="project" value="UniProtKB-ARBA"/>
</dbReference>
<dbReference type="OrthoDB" id="6506757at2759"/>
<gene>
    <name evidence="12" type="ORF">B7P43_G05038</name>
</gene>
<evidence type="ECO:0000256" key="1">
    <source>
        <dbReference type="ARBA" id="ARBA00004651"/>
    </source>
</evidence>
<dbReference type="Proteomes" id="UP000235965">
    <property type="component" value="Unassembled WGS sequence"/>
</dbReference>
<proteinExistence type="inferred from homology"/>
<evidence type="ECO:0000259" key="11">
    <source>
        <dbReference type="Pfam" id="PF00060"/>
    </source>
</evidence>
<evidence type="ECO:0000256" key="10">
    <source>
        <dbReference type="SAM" id="SignalP"/>
    </source>
</evidence>
<dbReference type="Gene3D" id="1.10.287.70">
    <property type="match status" value="1"/>
</dbReference>
<comment type="caution">
    <text evidence="12">The sequence shown here is derived from an EMBL/GenBank/DDBJ whole genome shotgun (WGS) entry which is preliminary data.</text>
</comment>
<evidence type="ECO:0000256" key="5">
    <source>
        <dbReference type="ARBA" id="ARBA00022989"/>
    </source>
</evidence>
<dbReference type="Pfam" id="PF00060">
    <property type="entry name" value="Lig_chan"/>
    <property type="match status" value="1"/>
</dbReference>
<dbReference type="EMBL" id="NEVH01022635">
    <property type="protein sequence ID" value="PNF18624.1"/>
    <property type="molecule type" value="Genomic_DNA"/>
</dbReference>
<dbReference type="PANTHER" id="PTHR42643">
    <property type="entry name" value="IONOTROPIC RECEPTOR 20A-RELATED"/>
    <property type="match status" value="1"/>
</dbReference>
<dbReference type="InParanoid" id="A0A2J7PQL1"/>
<keyword evidence="3" id="KW-1003">Cell membrane</keyword>
<keyword evidence="10" id="KW-0732">Signal</keyword>
<dbReference type="STRING" id="105785.A0A2J7PQL1"/>
<feature type="transmembrane region" description="Helical" evidence="9">
    <location>
        <begin position="627"/>
        <end position="649"/>
    </location>
</feature>
<sequence length="663" mass="75708">MGIIRKMNTFCMFLLVLDVTYSHCLTREESALVLCVEEIAISYLTEGPALMISLPTTSSEVSHVHSAGSKLQVADKLLEHIHKRTISPILISRQGSDSTQNILTPTHQSYIILLWPDEADDLTSTLRKLLNNIVLLDNIFNHRGKFLIVVTDFGIQFPNNFAMNITEILRKDYGIINSLIMVPNTFQPTENGEEYIFDFYTWFPYESEQCGTLKEVVLLERYRYGNDRCVSTGTSLFPSKTPLNINGCPIRISTCEIHPNIIKTSAYEEEGDSVIYQYRGAEIEYLLLLSEAMNMTVKFLPTTDDKMLLSDCFFHVLTSIYTGEAEIAMGSLPLNFRAVSFGDPTVPYIYNSYKWYVPCARPIRKIDNVMNIFTASTWLALILVLALSSLSFWAIANSPSTSSIQESRAYKSLSQTFNYAWAVLVGVSVAQMPVTFRMRGFFFLFVCYCFAINTIFQAFFTSYLIEPRFDKQIGTFDDLNTSGITYLKHPSLSKLALYINYDQHEKLRIPQENCENYTECMLRFLEGTDVTVMVTDIWAEYFAFTTGRDKSSLCTIDENVFTMGLAMYVPKDFPLLQRFNALLRRCLEAGLGQKYWSELTWNESLHKYHQGDSDNEHDSMYFAFTTFHLRIAFCLLAFGGAMSCIAFIAELITKHFGQLFTVE</sequence>
<protein>
    <recommendedName>
        <fullName evidence="11">Ionotropic glutamate receptor C-terminal domain-containing protein</fullName>
    </recommendedName>
</protein>
<keyword evidence="5 9" id="KW-1133">Transmembrane helix</keyword>
<evidence type="ECO:0000313" key="12">
    <source>
        <dbReference type="EMBL" id="PNF18624.1"/>
    </source>
</evidence>
<feature type="chain" id="PRO_5014438348" description="Ionotropic glutamate receptor C-terminal domain-containing protein" evidence="10">
    <location>
        <begin position="23"/>
        <end position="663"/>
    </location>
</feature>
<evidence type="ECO:0000256" key="4">
    <source>
        <dbReference type="ARBA" id="ARBA00022692"/>
    </source>
</evidence>
<keyword evidence="6 9" id="KW-0472">Membrane</keyword>
<dbReference type="GO" id="GO:0015276">
    <property type="term" value="F:ligand-gated monoatomic ion channel activity"/>
    <property type="evidence" value="ECO:0007669"/>
    <property type="project" value="InterPro"/>
</dbReference>
<dbReference type="GO" id="GO:0005886">
    <property type="term" value="C:plasma membrane"/>
    <property type="evidence" value="ECO:0007669"/>
    <property type="project" value="UniProtKB-SubCell"/>
</dbReference>
<keyword evidence="7" id="KW-0675">Receptor</keyword>
<evidence type="ECO:0000256" key="6">
    <source>
        <dbReference type="ARBA" id="ARBA00023136"/>
    </source>
</evidence>
<comment type="similarity">
    <text evidence="2">Belongs to the glutamate-gated ion channel (TC 1.A.10.1) family.</text>
</comment>
<feature type="transmembrane region" description="Helical" evidence="9">
    <location>
        <begin position="417"/>
        <end position="436"/>
    </location>
</feature>